<dbReference type="Gene3D" id="1.10.8.60">
    <property type="match status" value="1"/>
</dbReference>
<evidence type="ECO:0000256" key="3">
    <source>
        <dbReference type="ARBA" id="ARBA00022670"/>
    </source>
</evidence>
<comment type="catalytic activity">
    <reaction evidence="9 10 13">
        <text>Hydrolysis of proteins in presence of ATP.</text>
        <dbReference type="EC" id="3.4.21.53"/>
    </reaction>
</comment>
<keyword evidence="5 9" id="KW-0378">Hydrolase</keyword>
<dbReference type="InterPro" id="IPR003593">
    <property type="entry name" value="AAA+_ATPase"/>
</dbReference>
<evidence type="ECO:0000256" key="13">
    <source>
        <dbReference type="PROSITE-ProRule" id="PRU01122"/>
    </source>
</evidence>
<dbReference type="InterPro" id="IPR020568">
    <property type="entry name" value="Ribosomal_Su5_D2-typ_SF"/>
</dbReference>
<dbReference type="InterPro" id="IPR003111">
    <property type="entry name" value="Lon_prtase_N"/>
</dbReference>
<keyword evidence="8 9" id="KW-0346">Stress response</keyword>
<evidence type="ECO:0000313" key="18">
    <source>
        <dbReference type="Proteomes" id="UP000317315"/>
    </source>
</evidence>
<dbReference type="SUPFAM" id="SSF54211">
    <property type="entry name" value="Ribosomal protein S5 domain 2-like"/>
    <property type="match status" value="1"/>
</dbReference>
<evidence type="ECO:0000256" key="14">
    <source>
        <dbReference type="RuleBase" id="RU000591"/>
    </source>
</evidence>
<dbReference type="InterPro" id="IPR003959">
    <property type="entry name" value="ATPase_AAA_core"/>
</dbReference>
<dbReference type="GO" id="GO:0034605">
    <property type="term" value="P:cellular response to heat"/>
    <property type="evidence" value="ECO:0007669"/>
    <property type="project" value="UniProtKB-UniRule"/>
</dbReference>
<dbReference type="PROSITE" id="PS51786">
    <property type="entry name" value="LON_PROTEOLYTIC"/>
    <property type="match status" value="1"/>
</dbReference>
<dbReference type="GO" id="GO:0043565">
    <property type="term" value="F:sequence-specific DNA binding"/>
    <property type="evidence" value="ECO:0007669"/>
    <property type="project" value="UniProtKB-UniRule"/>
</dbReference>
<evidence type="ECO:0000256" key="10">
    <source>
        <dbReference type="PIRNR" id="PIRNR001174"/>
    </source>
</evidence>
<keyword evidence="4 9" id="KW-0547">Nucleotide-binding</keyword>
<dbReference type="PROSITE" id="PS51787">
    <property type="entry name" value="LON_N"/>
    <property type="match status" value="1"/>
</dbReference>
<dbReference type="PANTHER" id="PTHR10046">
    <property type="entry name" value="ATP DEPENDENT LON PROTEASE FAMILY MEMBER"/>
    <property type="match status" value="1"/>
</dbReference>
<dbReference type="OrthoDB" id="9803599at2"/>
<keyword evidence="6 9" id="KW-0720">Serine protease</keyword>
<dbReference type="SUPFAM" id="SSF52540">
    <property type="entry name" value="P-loop containing nucleoside triphosphate hydrolases"/>
    <property type="match status" value="1"/>
</dbReference>
<dbReference type="Pfam" id="PF22667">
    <property type="entry name" value="Lon_lid"/>
    <property type="match status" value="1"/>
</dbReference>
<dbReference type="Pfam" id="PF00004">
    <property type="entry name" value="AAA"/>
    <property type="match status" value="1"/>
</dbReference>
<comment type="similarity">
    <text evidence="9 10 13 14">Belongs to the peptidase S16 family.</text>
</comment>
<dbReference type="GO" id="GO:0004252">
    <property type="term" value="F:serine-type endopeptidase activity"/>
    <property type="evidence" value="ECO:0007669"/>
    <property type="project" value="UniProtKB-UniRule"/>
</dbReference>
<name>A0A521D3M9_9BACT</name>
<evidence type="ECO:0000256" key="6">
    <source>
        <dbReference type="ARBA" id="ARBA00022825"/>
    </source>
</evidence>
<dbReference type="InterPro" id="IPR027543">
    <property type="entry name" value="Lon_bac"/>
</dbReference>
<dbReference type="InterPro" id="IPR027065">
    <property type="entry name" value="Lon_Prtase"/>
</dbReference>
<comment type="induction">
    <text evidence="9">By heat shock.</text>
</comment>
<evidence type="ECO:0000256" key="8">
    <source>
        <dbReference type="ARBA" id="ARBA00023016"/>
    </source>
</evidence>
<gene>
    <name evidence="9" type="primary">lon</name>
    <name evidence="17" type="ORF">SAMN06269117_11713</name>
</gene>
<dbReference type="EC" id="3.4.21.53" evidence="9 10"/>
<protein>
    <recommendedName>
        <fullName evidence="9 10">Lon protease</fullName>
        <ecNumber evidence="9 10">3.4.21.53</ecNumber>
    </recommendedName>
    <alternativeName>
        <fullName evidence="9">ATP-dependent protease La</fullName>
    </alternativeName>
</protein>
<keyword evidence="18" id="KW-1185">Reference proteome</keyword>
<dbReference type="PIRSF" id="PIRSF001174">
    <property type="entry name" value="Lon_proteas"/>
    <property type="match status" value="1"/>
</dbReference>
<dbReference type="SMART" id="SM00382">
    <property type="entry name" value="AAA"/>
    <property type="match status" value="1"/>
</dbReference>
<dbReference type="RefSeq" id="WP_142935827.1">
    <property type="nucleotide sequence ID" value="NZ_FXTM01000017.1"/>
</dbReference>
<dbReference type="AlphaFoldDB" id="A0A521D3M9"/>
<evidence type="ECO:0000256" key="1">
    <source>
        <dbReference type="ARBA" id="ARBA00004496"/>
    </source>
</evidence>
<dbReference type="InterPro" id="IPR015947">
    <property type="entry name" value="PUA-like_sf"/>
</dbReference>
<evidence type="ECO:0000256" key="12">
    <source>
        <dbReference type="PIRSR" id="PIRSR001174-2"/>
    </source>
</evidence>
<comment type="subcellular location">
    <subcellularLocation>
        <location evidence="1 9 10">Cytoplasm</location>
    </subcellularLocation>
</comment>
<evidence type="ECO:0000256" key="9">
    <source>
        <dbReference type="HAMAP-Rule" id="MF_01973"/>
    </source>
</evidence>
<dbReference type="FunFam" id="3.40.50.300:FF:000382">
    <property type="entry name" value="Lon protease homolog 2, peroxisomal"/>
    <property type="match status" value="1"/>
</dbReference>
<dbReference type="InterPro" id="IPR004815">
    <property type="entry name" value="Lon_bac/euk-typ"/>
</dbReference>
<reference evidence="17 18" key="1">
    <citation type="submission" date="2017-05" db="EMBL/GenBank/DDBJ databases">
        <authorList>
            <person name="Varghese N."/>
            <person name="Submissions S."/>
        </authorList>
    </citation>
    <scope>NUCLEOTIDE SEQUENCE [LARGE SCALE GENOMIC DNA]</scope>
    <source>
        <strain evidence="17 18">DSM 16304</strain>
    </source>
</reference>
<proteinExistence type="evidence at transcript level"/>
<evidence type="ECO:0000313" key="17">
    <source>
        <dbReference type="EMBL" id="SMO66284.1"/>
    </source>
</evidence>
<dbReference type="GO" id="GO:0004176">
    <property type="term" value="F:ATP-dependent peptidase activity"/>
    <property type="evidence" value="ECO:0007669"/>
    <property type="project" value="UniProtKB-UniRule"/>
</dbReference>
<dbReference type="InterPro" id="IPR046336">
    <property type="entry name" value="Lon_prtase_N_sf"/>
</dbReference>
<dbReference type="HAMAP" id="MF_01973">
    <property type="entry name" value="lon_bact"/>
    <property type="match status" value="1"/>
</dbReference>
<dbReference type="FunFam" id="1.20.5.5270:FF:000002">
    <property type="entry name" value="Lon protease homolog"/>
    <property type="match status" value="1"/>
</dbReference>
<evidence type="ECO:0000256" key="2">
    <source>
        <dbReference type="ARBA" id="ARBA00022490"/>
    </source>
</evidence>
<dbReference type="GO" id="GO:0006515">
    <property type="term" value="P:protein quality control for misfolded or incompletely synthesized proteins"/>
    <property type="evidence" value="ECO:0007669"/>
    <property type="project" value="UniProtKB-UniRule"/>
</dbReference>
<evidence type="ECO:0000256" key="7">
    <source>
        <dbReference type="ARBA" id="ARBA00022840"/>
    </source>
</evidence>
<evidence type="ECO:0000259" key="15">
    <source>
        <dbReference type="PROSITE" id="PS51786"/>
    </source>
</evidence>
<dbReference type="Pfam" id="PF02190">
    <property type="entry name" value="LON_substr_bdg"/>
    <property type="match status" value="1"/>
</dbReference>
<dbReference type="SMART" id="SM00464">
    <property type="entry name" value="LON"/>
    <property type="match status" value="1"/>
</dbReference>
<dbReference type="SUPFAM" id="SSF88697">
    <property type="entry name" value="PUA domain-like"/>
    <property type="match status" value="1"/>
</dbReference>
<feature type="active site" evidence="9 11">
    <location>
        <position position="695"/>
    </location>
</feature>
<feature type="active site" evidence="9 11">
    <location>
        <position position="738"/>
    </location>
</feature>
<dbReference type="Gene3D" id="1.20.58.1480">
    <property type="match status" value="1"/>
</dbReference>
<keyword evidence="7 9" id="KW-0067">ATP-binding</keyword>
<sequence>MAEIIQEGMVNQPNLPEELPLLPLRDVVVFPMMIAPLFVGRPFSLNAVEEALREHKLIFLATQKNKEIEEPTREELYDYGTVAVILKAMRMGDGRVKILVQGLGRAKIKELKKEDGLYRALLEHVVEPEYRARSIEEEALIKLVKDQIERVVALGKQIPPDMVAILRSIEDPGRLADLIAAQIDLSTEEAIEILSTEDPIERLKKVSERLEHEIKVLEVQELIRTKARESMEKEQREYFLRQQLKAIRKELGEEEERSKEIEEYREKIKKAKMPKEVEESVLKELSRLEKMHPESAEAAVLRTWLEWMIELPWSKRTKDRLDIERARKILDEDHYDLEKLKNRILEYLAVKSLIKKRRKRIKEVKQPTICFVGPPGVGKTSLARSIARALGRKFVRISLGGVRDEAEIRGHRRTYVGAMPGKIIQALRKAGTKNPVILLDEIDKMSSDFRGDPAAALLEVLDPEQNREFVDNYINHPFDLSEVLFIATANTPHTIPEPLYDRLEVLNIPGYTEYEKLQIAKRYIVPKQLKNHALTENDIEFTDSAILHIIRHYTREAGVRNLDRRIAAVCRKVALWISEGKEKKYRITKKLVEKILGAPKFIPEVELGEDEVGVATGLAWTPVGGDVLFIEAIVTKGSGRLILTGRLGDVMKESAQAALGFIKANADKYGIKKDFSKIDIHVHVPAGAIPKDGPSAGITIATAMLSALTERKVRKEVAMTGEITLGGKVLPVGGLKEKILAALRYGAKTVILPEKNKQEVMEELPEEAKKKIKLVFVNRVEPVFELALYPEEKKGRTKRKKSS</sequence>
<feature type="domain" description="Lon proteolytic" evidence="15">
    <location>
        <begin position="609"/>
        <end position="790"/>
    </location>
</feature>
<dbReference type="InterPro" id="IPR008268">
    <property type="entry name" value="Peptidase_S16_AS"/>
</dbReference>
<dbReference type="PROSITE" id="PS01046">
    <property type="entry name" value="LON_SER"/>
    <property type="match status" value="1"/>
</dbReference>
<dbReference type="Gene3D" id="1.20.5.5270">
    <property type="match status" value="1"/>
</dbReference>
<dbReference type="GO" id="GO:0005737">
    <property type="term" value="C:cytoplasm"/>
    <property type="evidence" value="ECO:0007669"/>
    <property type="project" value="UniProtKB-SubCell"/>
</dbReference>
<accession>A0A521D3M9</accession>
<dbReference type="NCBIfam" id="TIGR00763">
    <property type="entry name" value="lon"/>
    <property type="match status" value="1"/>
</dbReference>
<keyword evidence="3 9" id="KW-0645">Protease</keyword>
<dbReference type="GO" id="GO:0005524">
    <property type="term" value="F:ATP binding"/>
    <property type="evidence" value="ECO:0007669"/>
    <property type="project" value="UniProtKB-UniRule"/>
</dbReference>
<dbReference type="CDD" id="cd19500">
    <property type="entry name" value="RecA-like_Lon"/>
    <property type="match status" value="1"/>
</dbReference>
<dbReference type="Gene3D" id="3.30.230.10">
    <property type="match status" value="1"/>
</dbReference>
<evidence type="ECO:0000259" key="16">
    <source>
        <dbReference type="PROSITE" id="PS51787"/>
    </source>
</evidence>
<dbReference type="Gene3D" id="3.40.50.300">
    <property type="entry name" value="P-loop containing nucleotide triphosphate hydrolases"/>
    <property type="match status" value="1"/>
</dbReference>
<feature type="binding site" evidence="9 12">
    <location>
        <begin position="373"/>
        <end position="380"/>
    </location>
    <ligand>
        <name>ATP</name>
        <dbReference type="ChEBI" id="CHEBI:30616"/>
    </ligand>
</feature>
<dbReference type="InterPro" id="IPR014721">
    <property type="entry name" value="Ribsml_uS5_D2-typ_fold_subgr"/>
</dbReference>
<comment type="function">
    <text evidence="9">ATP-dependent serine protease that mediates the selective degradation of mutant and abnormal proteins as well as certain short-lived regulatory proteins. Required for cellular homeostasis and for survival from DNA damage and developmental changes induced by stress. Degrades polypeptides processively to yield small peptide fragments that are 5 to 10 amino acids long. Binds to DNA in a double-stranded, site-specific manner.</text>
</comment>
<organism evidence="17 18">
    <name type="scientific">Balnearium lithotrophicum</name>
    <dbReference type="NCBI Taxonomy" id="223788"/>
    <lineage>
        <taxon>Bacteria</taxon>
        <taxon>Pseudomonadati</taxon>
        <taxon>Aquificota</taxon>
        <taxon>Aquificia</taxon>
        <taxon>Desulfurobacteriales</taxon>
        <taxon>Desulfurobacteriaceae</taxon>
        <taxon>Balnearium</taxon>
    </lineage>
</organism>
<evidence type="ECO:0000256" key="5">
    <source>
        <dbReference type="ARBA" id="ARBA00022801"/>
    </source>
</evidence>
<dbReference type="GO" id="GO:0016887">
    <property type="term" value="F:ATP hydrolysis activity"/>
    <property type="evidence" value="ECO:0007669"/>
    <property type="project" value="UniProtKB-UniRule"/>
</dbReference>
<dbReference type="InterPro" id="IPR027417">
    <property type="entry name" value="P-loop_NTPase"/>
</dbReference>
<comment type="subunit">
    <text evidence="9 10">Homohexamer. Organized in a ring with a central cavity.</text>
</comment>
<dbReference type="Proteomes" id="UP000317315">
    <property type="component" value="Unassembled WGS sequence"/>
</dbReference>
<dbReference type="Pfam" id="PF05362">
    <property type="entry name" value="Lon_C"/>
    <property type="match status" value="1"/>
</dbReference>
<dbReference type="InterPro" id="IPR008269">
    <property type="entry name" value="Lon_proteolytic"/>
</dbReference>
<dbReference type="InterPro" id="IPR054594">
    <property type="entry name" value="Lon_lid"/>
</dbReference>
<keyword evidence="2 9" id="KW-0963">Cytoplasm</keyword>
<evidence type="ECO:0000256" key="4">
    <source>
        <dbReference type="ARBA" id="ARBA00022741"/>
    </source>
</evidence>
<dbReference type="EMBL" id="FXTM01000017">
    <property type="protein sequence ID" value="SMO66284.1"/>
    <property type="molecule type" value="Genomic_DNA"/>
</dbReference>
<dbReference type="PRINTS" id="PR00830">
    <property type="entry name" value="ENDOLAPTASE"/>
</dbReference>
<feature type="domain" description="Lon N-terminal" evidence="16">
    <location>
        <begin position="19"/>
        <end position="214"/>
    </location>
</feature>
<dbReference type="Gene3D" id="2.30.130.40">
    <property type="entry name" value="LON domain-like"/>
    <property type="match status" value="1"/>
</dbReference>
<evidence type="ECO:0000256" key="11">
    <source>
        <dbReference type="PIRSR" id="PIRSR001174-1"/>
    </source>
</evidence>